<accession>A0A6J5ZIT0</accession>
<keyword evidence="1" id="KW-0489">Methyltransferase</keyword>
<dbReference type="PROSITE" id="PS51608">
    <property type="entry name" value="SAM_MT_UBIE"/>
    <property type="match status" value="1"/>
</dbReference>
<evidence type="ECO:0000256" key="1">
    <source>
        <dbReference type="ARBA" id="ARBA00022603"/>
    </source>
</evidence>
<sequence>MSRGYRAGMDKNPEEVAAMFDGVAKRYDLLNDLLSLGQTKRWRKKVTRIIAPHEGMEILDMAAGPGASSEPLAKAGATVTSADFSEGMLAAGRKQRPYLNFQLADALNLPFGDNSFDLYTISFGLRNTHNTEKALKEALRVIRPGGRLVVVEFSAPTFRPFRTIYTNYLMGALPWIARKLSSNSDAYIYLAESIKAWPNQGALATIIESSGWSDCTVTNLTGGIVAVHSASKKRTL</sequence>
<reference evidence="4" key="1">
    <citation type="submission" date="2020-05" db="EMBL/GenBank/DDBJ databases">
        <authorList>
            <person name="Chiriac C."/>
            <person name="Salcher M."/>
            <person name="Ghai R."/>
            <person name="Kavagutti S V."/>
        </authorList>
    </citation>
    <scope>NUCLEOTIDE SEQUENCE</scope>
</reference>
<gene>
    <name evidence="4" type="ORF">UFOPK3775_00889</name>
</gene>
<evidence type="ECO:0000313" key="4">
    <source>
        <dbReference type="EMBL" id="CAB4340709.1"/>
    </source>
</evidence>
<dbReference type="EMBL" id="CAESAK010000120">
    <property type="protein sequence ID" value="CAB4340709.1"/>
    <property type="molecule type" value="Genomic_DNA"/>
</dbReference>
<dbReference type="InterPro" id="IPR004033">
    <property type="entry name" value="UbiE/COQ5_MeTrFase"/>
</dbReference>
<keyword evidence="2" id="KW-0808">Transferase</keyword>
<dbReference type="CDD" id="cd02440">
    <property type="entry name" value="AdoMet_MTases"/>
    <property type="match status" value="1"/>
</dbReference>
<dbReference type="SUPFAM" id="SSF53335">
    <property type="entry name" value="S-adenosyl-L-methionine-dependent methyltransferases"/>
    <property type="match status" value="1"/>
</dbReference>
<dbReference type="GO" id="GO:0008168">
    <property type="term" value="F:methyltransferase activity"/>
    <property type="evidence" value="ECO:0007669"/>
    <property type="project" value="UniProtKB-KW"/>
</dbReference>
<protein>
    <submittedName>
        <fullName evidence="4">Unannotated protein</fullName>
    </submittedName>
</protein>
<dbReference type="PROSITE" id="PS01184">
    <property type="entry name" value="UBIE_2"/>
    <property type="match status" value="1"/>
</dbReference>
<keyword evidence="3" id="KW-0949">S-adenosyl-L-methionine</keyword>
<name>A0A6J5ZIT0_9ZZZZ</name>
<dbReference type="AlphaFoldDB" id="A0A6J5ZIT0"/>
<dbReference type="Gene3D" id="3.40.50.150">
    <property type="entry name" value="Vaccinia Virus protein VP39"/>
    <property type="match status" value="1"/>
</dbReference>
<dbReference type="PANTHER" id="PTHR43591:SF24">
    <property type="entry name" value="2-METHOXY-6-POLYPRENYL-1,4-BENZOQUINOL METHYLASE, MITOCHONDRIAL"/>
    <property type="match status" value="1"/>
</dbReference>
<evidence type="ECO:0000256" key="3">
    <source>
        <dbReference type="ARBA" id="ARBA00022691"/>
    </source>
</evidence>
<organism evidence="4">
    <name type="scientific">freshwater metagenome</name>
    <dbReference type="NCBI Taxonomy" id="449393"/>
    <lineage>
        <taxon>unclassified sequences</taxon>
        <taxon>metagenomes</taxon>
        <taxon>ecological metagenomes</taxon>
    </lineage>
</organism>
<dbReference type="HAMAP" id="MF_01813">
    <property type="entry name" value="MenG_UbiE_methyltr"/>
    <property type="match status" value="1"/>
</dbReference>
<dbReference type="GO" id="GO:0042181">
    <property type="term" value="P:ketone biosynthetic process"/>
    <property type="evidence" value="ECO:0007669"/>
    <property type="project" value="UniProtKB-ARBA"/>
</dbReference>
<evidence type="ECO:0000256" key="2">
    <source>
        <dbReference type="ARBA" id="ARBA00022679"/>
    </source>
</evidence>
<dbReference type="PANTHER" id="PTHR43591">
    <property type="entry name" value="METHYLTRANSFERASE"/>
    <property type="match status" value="1"/>
</dbReference>
<dbReference type="NCBIfam" id="TIGR01934">
    <property type="entry name" value="MenG_MenH_UbiE"/>
    <property type="match status" value="1"/>
</dbReference>
<proteinExistence type="inferred from homology"/>
<dbReference type="GO" id="GO:0032259">
    <property type="term" value="P:methylation"/>
    <property type="evidence" value="ECO:0007669"/>
    <property type="project" value="UniProtKB-KW"/>
</dbReference>
<dbReference type="InterPro" id="IPR023576">
    <property type="entry name" value="UbiE/COQ5_MeTrFase_CS"/>
</dbReference>
<dbReference type="InterPro" id="IPR029063">
    <property type="entry name" value="SAM-dependent_MTases_sf"/>
</dbReference>
<dbReference type="Pfam" id="PF01209">
    <property type="entry name" value="Ubie_methyltran"/>
    <property type="match status" value="1"/>
</dbReference>